<dbReference type="AlphaFoldDB" id="A0A1F7WHG7"/>
<dbReference type="GO" id="GO:0004534">
    <property type="term" value="F:5'-3' RNA exonuclease activity"/>
    <property type="evidence" value="ECO:0007669"/>
    <property type="project" value="TreeGrafter"/>
</dbReference>
<evidence type="ECO:0000259" key="1">
    <source>
        <dbReference type="SMART" id="SM00481"/>
    </source>
</evidence>
<sequence>MSYSYINRQNLKFADLHTHTKHSDGTFTPSELVEYAAKQGVVVLSVTDHDSVSGIDEAIETGFRCGVEIIPGIELNTDFKDGELHVLGYFIDYKNPEFIKKLNHFRESRIERMRLMIDKLKGNGHSISFDEVRDEALGATGGENVLGSIGRPHLARVMVKRKIVEDERVAFERYLGNGKSCYVEVLNKLAPADAVRFIVEFGGIAIMAHPGLTGRDEIIAELVKEGLAGLEVYHTSHDPQATKKYEKIAAELNLITTGGSDCHGPKRDMAPYCGSIKLPLQLVEALKKKKGII</sequence>
<evidence type="ECO:0000313" key="2">
    <source>
        <dbReference type="EMBL" id="OGM01505.1"/>
    </source>
</evidence>
<dbReference type="InterPro" id="IPR052018">
    <property type="entry name" value="PHP_domain"/>
</dbReference>
<dbReference type="Gene3D" id="1.10.150.650">
    <property type="match status" value="1"/>
</dbReference>
<protein>
    <recommendedName>
        <fullName evidence="1">Polymerase/histidinol phosphatase N-terminal domain-containing protein</fullName>
    </recommendedName>
</protein>
<dbReference type="GO" id="GO:0035312">
    <property type="term" value="F:5'-3' DNA exonuclease activity"/>
    <property type="evidence" value="ECO:0007669"/>
    <property type="project" value="TreeGrafter"/>
</dbReference>
<dbReference type="SMART" id="SM00481">
    <property type="entry name" value="POLIIIAc"/>
    <property type="match status" value="1"/>
</dbReference>
<comment type="caution">
    <text evidence="2">The sequence shown here is derived from an EMBL/GenBank/DDBJ whole genome shotgun (WGS) entry which is preliminary data.</text>
</comment>
<dbReference type="InterPro" id="IPR016195">
    <property type="entry name" value="Pol/histidinol_Pase-like"/>
</dbReference>
<dbReference type="InterPro" id="IPR003141">
    <property type="entry name" value="Pol/His_phosphatase_N"/>
</dbReference>
<dbReference type="EMBL" id="MGFH01000235">
    <property type="protein sequence ID" value="OGM01505.1"/>
    <property type="molecule type" value="Genomic_DNA"/>
</dbReference>
<name>A0A1F7WHG7_9BACT</name>
<dbReference type="STRING" id="1817813.A2008_10990"/>
<dbReference type="Gene3D" id="3.20.20.140">
    <property type="entry name" value="Metal-dependent hydrolases"/>
    <property type="match status" value="1"/>
</dbReference>
<dbReference type="InterPro" id="IPR004013">
    <property type="entry name" value="PHP_dom"/>
</dbReference>
<dbReference type="Proteomes" id="UP000178735">
    <property type="component" value="Unassembled WGS sequence"/>
</dbReference>
<organism evidence="2 3">
    <name type="scientific">Candidatus Wallbacteria bacterium GWC2_49_35</name>
    <dbReference type="NCBI Taxonomy" id="1817813"/>
    <lineage>
        <taxon>Bacteria</taxon>
        <taxon>Candidatus Walliibacteriota</taxon>
    </lineage>
</organism>
<dbReference type="Pfam" id="PF02811">
    <property type="entry name" value="PHP"/>
    <property type="match status" value="1"/>
</dbReference>
<reference evidence="2 3" key="1">
    <citation type="journal article" date="2016" name="Nat. Commun.">
        <title>Thousands of microbial genomes shed light on interconnected biogeochemical processes in an aquifer system.</title>
        <authorList>
            <person name="Anantharaman K."/>
            <person name="Brown C.T."/>
            <person name="Hug L.A."/>
            <person name="Sharon I."/>
            <person name="Castelle C.J."/>
            <person name="Probst A.J."/>
            <person name="Thomas B.C."/>
            <person name="Singh A."/>
            <person name="Wilkins M.J."/>
            <person name="Karaoz U."/>
            <person name="Brodie E.L."/>
            <person name="Williams K.H."/>
            <person name="Hubbard S.S."/>
            <person name="Banfield J.F."/>
        </authorList>
    </citation>
    <scope>NUCLEOTIDE SEQUENCE [LARGE SCALE GENOMIC DNA]</scope>
</reference>
<gene>
    <name evidence="2" type="ORF">A2008_10990</name>
</gene>
<accession>A0A1F7WHG7</accession>
<evidence type="ECO:0000313" key="3">
    <source>
        <dbReference type="Proteomes" id="UP000178735"/>
    </source>
</evidence>
<dbReference type="PANTHER" id="PTHR42924:SF3">
    <property type="entry name" value="POLYMERASE_HISTIDINOL PHOSPHATASE N-TERMINAL DOMAIN-CONTAINING PROTEIN"/>
    <property type="match status" value="1"/>
</dbReference>
<dbReference type="PANTHER" id="PTHR42924">
    <property type="entry name" value="EXONUCLEASE"/>
    <property type="match status" value="1"/>
</dbReference>
<dbReference type="CDD" id="cd07438">
    <property type="entry name" value="PHP_HisPPase_AMP"/>
    <property type="match status" value="1"/>
</dbReference>
<proteinExistence type="predicted"/>
<feature type="domain" description="Polymerase/histidinol phosphatase N-terminal" evidence="1">
    <location>
        <begin position="14"/>
        <end position="79"/>
    </location>
</feature>
<dbReference type="SUPFAM" id="SSF89550">
    <property type="entry name" value="PHP domain-like"/>
    <property type="match status" value="1"/>
</dbReference>